<dbReference type="SMART" id="SM00530">
    <property type="entry name" value="HTH_XRE"/>
    <property type="match status" value="1"/>
</dbReference>
<evidence type="ECO:0000256" key="1">
    <source>
        <dbReference type="ARBA" id="ARBA00023125"/>
    </source>
</evidence>
<evidence type="ECO:0000313" key="4">
    <source>
        <dbReference type="Proteomes" id="UP000607331"/>
    </source>
</evidence>
<evidence type="ECO:0000259" key="2">
    <source>
        <dbReference type="SMART" id="SM00530"/>
    </source>
</evidence>
<keyword evidence="4" id="KW-1185">Reference proteome</keyword>
<name>A0ABR6RSV3_9ENTR</name>
<feature type="domain" description="HTH cro/C1-type" evidence="2">
    <location>
        <begin position="62"/>
        <end position="117"/>
    </location>
</feature>
<dbReference type="PANTHER" id="PTHR36924">
    <property type="entry name" value="ANTITOXIN HIGA-1"/>
    <property type="match status" value="1"/>
</dbReference>
<organism evidence="3 4">
    <name type="scientific">Kluyvera sichuanensis</name>
    <dbReference type="NCBI Taxonomy" id="2725494"/>
    <lineage>
        <taxon>Bacteria</taxon>
        <taxon>Pseudomonadati</taxon>
        <taxon>Pseudomonadota</taxon>
        <taxon>Gammaproteobacteria</taxon>
        <taxon>Enterobacterales</taxon>
        <taxon>Enterobacteriaceae</taxon>
        <taxon>Kluyvera</taxon>
    </lineage>
</organism>
<gene>
    <name evidence="3" type="ORF">HII27_10785</name>
</gene>
<dbReference type="PANTHER" id="PTHR36924:SF1">
    <property type="entry name" value="ANTITOXIN HIGA-1"/>
    <property type="match status" value="1"/>
</dbReference>
<evidence type="ECO:0000313" key="3">
    <source>
        <dbReference type="EMBL" id="MBC1186202.1"/>
    </source>
</evidence>
<dbReference type="RefSeq" id="WP_185667903.1">
    <property type="nucleotide sequence ID" value="NZ_JABBJF010000007.1"/>
</dbReference>
<dbReference type="Proteomes" id="UP000607331">
    <property type="component" value="Unassembled WGS sequence"/>
</dbReference>
<dbReference type="SUPFAM" id="SSF47413">
    <property type="entry name" value="lambda repressor-like DNA-binding domains"/>
    <property type="match status" value="1"/>
</dbReference>
<dbReference type="InterPro" id="IPR010982">
    <property type="entry name" value="Lambda_DNA-bd_dom_sf"/>
</dbReference>
<dbReference type="EMBL" id="JABBJF010000007">
    <property type="protein sequence ID" value="MBC1186202.1"/>
    <property type="molecule type" value="Genomic_DNA"/>
</dbReference>
<dbReference type="NCBIfam" id="TIGR02607">
    <property type="entry name" value="antidote_HigA"/>
    <property type="match status" value="1"/>
</dbReference>
<dbReference type="Gene3D" id="1.10.260.40">
    <property type="entry name" value="lambda repressor-like DNA-binding domains"/>
    <property type="match status" value="1"/>
</dbReference>
<comment type="caution">
    <text evidence="3">The sequence shown here is derived from an EMBL/GenBank/DDBJ whole genome shotgun (WGS) entry which is preliminary data.</text>
</comment>
<dbReference type="InterPro" id="IPR001387">
    <property type="entry name" value="Cro/C1-type_HTH"/>
</dbReference>
<protein>
    <submittedName>
        <fullName evidence="3">HigA family addiction module antidote protein</fullName>
    </submittedName>
</protein>
<accession>A0ABR6RSV3</accession>
<reference evidence="3 4" key="1">
    <citation type="submission" date="2020-04" db="EMBL/GenBank/DDBJ databases">
        <title>The draft genome of Kluyvera sichuanensis strain SCKS090646.</title>
        <authorList>
            <person name="Wei L."/>
            <person name="Liu L."/>
            <person name="Feng Y."/>
            <person name="Zong Z."/>
        </authorList>
    </citation>
    <scope>NUCLEOTIDE SEQUENCE [LARGE SCALE GENOMIC DNA]</scope>
    <source>
        <strain evidence="3 4">090646</strain>
    </source>
</reference>
<sequence length="151" mass="17212">MAQNLISDDQAGHQNTLVNGTLFMPTDYAYERARQAKRRALRSCSRWMQGYENLQSPVPAERIRGILALNEITLTTFARAMNMSLSACHYLVYGSSRITAETAVRLSYVLGGTPEHWLKMQNDYELLQIKVDKRSLSRLAVTMFNPNKSYC</sequence>
<keyword evidence="1" id="KW-0238">DNA-binding</keyword>
<proteinExistence type="predicted"/>
<dbReference type="InterPro" id="IPR013430">
    <property type="entry name" value="Toxin_antidote_HigA"/>
</dbReference>